<evidence type="ECO:0000313" key="6">
    <source>
        <dbReference type="Proteomes" id="UP000035642"/>
    </source>
</evidence>
<name>A0A0K0DG48_ANGCA</name>
<dbReference type="GO" id="GO:0005634">
    <property type="term" value="C:nucleus"/>
    <property type="evidence" value="ECO:0007669"/>
    <property type="project" value="TreeGrafter"/>
</dbReference>
<proteinExistence type="inferred from homology"/>
<feature type="compositionally biased region" description="Polar residues" evidence="4">
    <location>
        <begin position="148"/>
        <end position="157"/>
    </location>
</feature>
<reference evidence="6" key="1">
    <citation type="submission" date="2012-09" db="EMBL/GenBank/DDBJ databases">
        <authorList>
            <person name="Martin A.A."/>
        </authorList>
    </citation>
    <scope>NUCLEOTIDE SEQUENCE</scope>
</reference>
<dbReference type="PANTHER" id="PTHR45640">
    <property type="entry name" value="HEAT SHOCK PROTEIN HSP-12.2-RELATED"/>
    <property type="match status" value="1"/>
</dbReference>
<evidence type="ECO:0000313" key="7">
    <source>
        <dbReference type="WBParaSite" id="ACAC_0001000701-mRNA-1"/>
    </source>
</evidence>
<dbReference type="InterPro" id="IPR001436">
    <property type="entry name" value="Alpha-crystallin/sHSP_animal"/>
</dbReference>
<dbReference type="AlphaFoldDB" id="A0A0K0DG48"/>
<dbReference type="GO" id="GO:0042026">
    <property type="term" value="P:protein refolding"/>
    <property type="evidence" value="ECO:0007669"/>
    <property type="project" value="TreeGrafter"/>
</dbReference>
<protein>
    <submittedName>
        <fullName evidence="7">SHSP domain-containing protein</fullName>
    </submittedName>
</protein>
<dbReference type="STRING" id="6313.A0A0K0DG48"/>
<evidence type="ECO:0000256" key="4">
    <source>
        <dbReference type="SAM" id="MobiDB-lite"/>
    </source>
</evidence>
<evidence type="ECO:0000259" key="5">
    <source>
        <dbReference type="PROSITE" id="PS01031"/>
    </source>
</evidence>
<organism evidence="6 7">
    <name type="scientific">Angiostrongylus cantonensis</name>
    <name type="common">Rat lungworm</name>
    <dbReference type="NCBI Taxonomy" id="6313"/>
    <lineage>
        <taxon>Eukaryota</taxon>
        <taxon>Metazoa</taxon>
        <taxon>Ecdysozoa</taxon>
        <taxon>Nematoda</taxon>
        <taxon>Chromadorea</taxon>
        <taxon>Rhabditida</taxon>
        <taxon>Rhabditina</taxon>
        <taxon>Rhabditomorpha</taxon>
        <taxon>Strongyloidea</taxon>
        <taxon>Metastrongylidae</taxon>
        <taxon>Angiostrongylus</taxon>
    </lineage>
</organism>
<comment type="similarity">
    <text evidence="2 3">Belongs to the small heat shock protein (HSP20) family.</text>
</comment>
<dbReference type="Gene3D" id="2.60.40.790">
    <property type="match status" value="1"/>
</dbReference>
<dbReference type="PRINTS" id="PR00299">
    <property type="entry name" value="ACRYSTALLIN"/>
</dbReference>
<sequence>MSLWRRARSPSWSMDLDRHFDEMSRRIDRALAECRRDMQRFEESFFPSSRYGQAQRVINDDRKFAVTLDVSQFHPDEVKVNLKGRDLIIEGRQEHKDDSSYRKRSFVRKWQLPKDSDVDAINSRLSDSGVLSVEVPKFSSSGGGPYRTTIQVKQPTRTQRETHID</sequence>
<dbReference type="CDD" id="cd06526">
    <property type="entry name" value="metazoan_ACD"/>
    <property type="match status" value="1"/>
</dbReference>
<dbReference type="WBParaSite" id="ACAC_0001000701-mRNA-1">
    <property type="protein sequence ID" value="ACAC_0001000701-mRNA-1"/>
    <property type="gene ID" value="ACAC_0001000701"/>
</dbReference>
<dbReference type="SUPFAM" id="SSF49764">
    <property type="entry name" value="HSP20-like chaperones"/>
    <property type="match status" value="1"/>
</dbReference>
<dbReference type="PANTHER" id="PTHR45640:SF13">
    <property type="entry name" value="HEAT SHOCK PROTEIN 22-RELATED"/>
    <property type="match status" value="1"/>
</dbReference>
<dbReference type="GO" id="GO:0051082">
    <property type="term" value="F:unfolded protein binding"/>
    <property type="evidence" value="ECO:0007669"/>
    <property type="project" value="TreeGrafter"/>
</dbReference>
<reference evidence="7" key="2">
    <citation type="submission" date="2017-02" db="UniProtKB">
        <authorList>
            <consortium name="WormBaseParasite"/>
        </authorList>
    </citation>
    <scope>IDENTIFICATION</scope>
</reference>
<evidence type="ECO:0000256" key="1">
    <source>
        <dbReference type="ARBA" id="ARBA00023016"/>
    </source>
</evidence>
<dbReference type="GO" id="GO:0005737">
    <property type="term" value="C:cytoplasm"/>
    <property type="evidence" value="ECO:0007669"/>
    <property type="project" value="TreeGrafter"/>
</dbReference>
<dbReference type="GO" id="GO:0009408">
    <property type="term" value="P:response to heat"/>
    <property type="evidence" value="ECO:0007669"/>
    <property type="project" value="TreeGrafter"/>
</dbReference>
<keyword evidence="1" id="KW-0346">Stress response</keyword>
<keyword evidence="6" id="KW-1185">Reference proteome</keyword>
<accession>A0A0K0DG48</accession>
<feature type="region of interest" description="Disordered" evidence="4">
    <location>
        <begin position="136"/>
        <end position="165"/>
    </location>
</feature>
<evidence type="ECO:0000256" key="2">
    <source>
        <dbReference type="PROSITE-ProRule" id="PRU00285"/>
    </source>
</evidence>
<dbReference type="PROSITE" id="PS01031">
    <property type="entry name" value="SHSP"/>
    <property type="match status" value="1"/>
</dbReference>
<feature type="domain" description="SHSP" evidence="5">
    <location>
        <begin position="46"/>
        <end position="153"/>
    </location>
</feature>
<dbReference type="Pfam" id="PF00011">
    <property type="entry name" value="HSP20"/>
    <property type="match status" value="1"/>
</dbReference>
<dbReference type="InterPro" id="IPR008978">
    <property type="entry name" value="HSP20-like_chaperone"/>
</dbReference>
<dbReference type="InterPro" id="IPR002068">
    <property type="entry name" value="A-crystallin/Hsp20_dom"/>
</dbReference>
<evidence type="ECO:0000256" key="3">
    <source>
        <dbReference type="RuleBase" id="RU003616"/>
    </source>
</evidence>
<dbReference type="Proteomes" id="UP000035642">
    <property type="component" value="Unassembled WGS sequence"/>
</dbReference>